<organism evidence="3 4">
    <name type="scientific">Pseudomonas arcuscaelestis</name>
    <dbReference type="NCBI Taxonomy" id="2710591"/>
    <lineage>
        <taxon>Bacteria</taxon>
        <taxon>Pseudomonadati</taxon>
        <taxon>Pseudomonadota</taxon>
        <taxon>Gammaproteobacteria</taxon>
        <taxon>Pseudomonadales</taxon>
        <taxon>Pseudomonadaceae</taxon>
        <taxon>Pseudomonas</taxon>
    </lineage>
</organism>
<gene>
    <name evidence="3" type="ORF">H8F21_13220</name>
</gene>
<dbReference type="Pfam" id="PF13401">
    <property type="entry name" value="AAA_22"/>
    <property type="match status" value="1"/>
</dbReference>
<dbReference type="GO" id="GO:0005524">
    <property type="term" value="F:ATP binding"/>
    <property type="evidence" value="ECO:0007669"/>
    <property type="project" value="UniProtKB-KW"/>
</dbReference>
<keyword evidence="4" id="KW-1185">Reference proteome</keyword>
<feature type="region of interest" description="Disordered" evidence="1">
    <location>
        <begin position="323"/>
        <end position="383"/>
    </location>
</feature>
<dbReference type="EMBL" id="JACOPV010000008">
    <property type="protein sequence ID" value="MBM5458523.1"/>
    <property type="molecule type" value="Genomic_DNA"/>
</dbReference>
<keyword evidence="3" id="KW-0067">ATP-binding</keyword>
<feature type="domain" description="ORC1/DEAH AAA+ ATPase" evidence="2">
    <location>
        <begin position="34"/>
        <end position="167"/>
    </location>
</feature>
<evidence type="ECO:0000313" key="4">
    <source>
        <dbReference type="Proteomes" id="UP000745663"/>
    </source>
</evidence>
<evidence type="ECO:0000256" key="1">
    <source>
        <dbReference type="SAM" id="MobiDB-lite"/>
    </source>
</evidence>
<evidence type="ECO:0000259" key="2">
    <source>
        <dbReference type="Pfam" id="PF13401"/>
    </source>
</evidence>
<dbReference type="SUPFAM" id="SSF52540">
    <property type="entry name" value="P-loop containing nucleoside triphosphate hydrolases"/>
    <property type="match status" value="1"/>
</dbReference>
<accession>A0ABS2BY32</accession>
<sequence>MVGRAESFSRRLFVSERDYQAGLYNPPVKAVTPICLTGLAGVGKSKAIEGLRKVLPGPLEVECGHFQGQVTLISHWYASAQDKASLKELFARFVYGSEPPNRGLSMGKLRAACRRKASRDGVSLLILDEAQYVTEGSGVALVTSMLLDMARIGVPMLYAANYSLLHKLDGRGSEDKQRLMVEPRDMPPDDPAGQDWKDYVAECVRVSGGQIRAPQDEFAMELYRFTYGLKRLVVQLLKLAYIECRKAGRRHIGLADINQAYLSLGYSSNRKDVAELVRITVEGPRGTNRKDLYSPLAASSAPKSNILPFTWQDRDERSSAKMIDSSLTAQEREAVKQIEAASRSPQAKASRRKPAPKSTAEESQASFAKYLERTNPKKPRKPG</sequence>
<dbReference type="InterPro" id="IPR049945">
    <property type="entry name" value="AAA_22"/>
</dbReference>
<dbReference type="InterPro" id="IPR027417">
    <property type="entry name" value="P-loop_NTPase"/>
</dbReference>
<proteinExistence type="predicted"/>
<comment type="caution">
    <text evidence="3">The sequence shown here is derived from an EMBL/GenBank/DDBJ whole genome shotgun (WGS) entry which is preliminary data.</text>
</comment>
<evidence type="ECO:0000313" key="3">
    <source>
        <dbReference type="EMBL" id="MBM5458523.1"/>
    </source>
</evidence>
<dbReference type="Proteomes" id="UP000745663">
    <property type="component" value="Unassembled WGS sequence"/>
</dbReference>
<protein>
    <submittedName>
        <fullName evidence="3">ATP-binding protein</fullName>
    </submittedName>
</protein>
<name>A0ABS2BY32_9PSED</name>
<reference evidence="3 4" key="1">
    <citation type="submission" date="2020-08" db="EMBL/GenBank/DDBJ databases">
        <title>Description of novel Pseudomonas species.</title>
        <authorList>
            <person name="Duman M."/>
            <person name="Mulet M."/>
            <person name="Altun S."/>
            <person name="Saticioglu I.B."/>
            <person name="Lalucat J."/>
            <person name="Garcia-Valdes E."/>
        </authorList>
    </citation>
    <scope>NUCLEOTIDE SEQUENCE [LARGE SCALE GENOMIC DNA]</scope>
    <source>
        <strain evidence="3 4">P66</strain>
    </source>
</reference>
<keyword evidence="3" id="KW-0547">Nucleotide-binding</keyword>